<organism evidence="2 3">
    <name type="scientific">Drosophila virilis</name>
    <name type="common">Fruit fly</name>
    <dbReference type="NCBI Taxonomy" id="7244"/>
    <lineage>
        <taxon>Eukaryota</taxon>
        <taxon>Metazoa</taxon>
        <taxon>Ecdysozoa</taxon>
        <taxon>Arthropoda</taxon>
        <taxon>Hexapoda</taxon>
        <taxon>Insecta</taxon>
        <taxon>Pterygota</taxon>
        <taxon>Neoptera</taxon>
        <taxon>Endopterygota</taxon>
        <taxon>Diptera</taxon>
        <taxon>Brachycera</taxon>
        <taxon>Muscomorpha</taxon>
        <taxon>Ephydroidea</taxon>
        <taxon>Drosophilidae</taxon>
        <taxon>Drosophila</taxon>
    </lineage>
</organism>
<dbReference type="OrthoDB" id="7869288at2759"/>
<dbReference type="AlphaFoldDB" id="A0A0Q9WP11"/>
<name>A0A0Q9WP11_DROVI</name>
<reference evidence="2 3" key="1">
    <citation type="journal article" date="2007" name="Nature">
        <title>Evolution of genes and genomes on the Drosophila phylogeny.</title>
        <authorList>
            <consortium name="Drosophila 12 Genomes Consortium"/>
            <person name="Clark A.G."/>
            <person name="Eisen M.B."/>
            <person name="Smith D.R."/>
            <person name="Bergman C.M."/>
            <person name="Oliver B."/>
            <person name="Markow T.A."/>
            <person name="Kaufman T.C."/>
            <person name="Kellis M."/>
            <person name="Gelbart W."/>
            <person name="Iyer V.N."/>
            <person name="Pollard D.A."/>
            <person name="Sackton T.B."/>
            <person name="Larracuente A.M."/>
            <person name="Singh N.D."/>
            <person name="Abad J.P."/>
            <person name="Abt D.N."/>
            <person name="Adryan B."/>
            <person name="Aguade M."/>
            <person name="Akashi H."/>
            <person name="Anderson W.W."/>
            <person name="Aquadro C.F."/>
            <person name="Ardell D.H."/>
            <person name="Arguello R."/>
            <person name="Artieri C.G."/>
            <person name="Barbash D.A."/>
            <person name="Barker D."/>
            <person name="Barsanti P."/>
            <person name="Batterham P."/>
            <person name="Batzoglou S."/>
            <person name="Begun D."/>
            <person name="Bhutkar A."/>
            <person name="Blanco E."/>
            <person name="Bosak S.A."/>
            <person name="Bradley R.K."/>
            <person name="Brand A.D."/>
            <person name="Brent M.R."/>
            <person name="Brooks A.N."/>
            <person name="Brown R.H."/>
            <person name="Butlin R.K."/>
            <person name="Caggese C."/>
            <person name="Calvi B.R."/>
            <person name="Bernardo de Carvalho A."/>
            <person name="Caspi A."/>
            <person name="Castrezana S."/>
            <person name="Celniker S.E."/>
            <person name="Chang J.L."/>
            <person name="Chapple C."/>
            <person name="Chatterji S."/>
            <person name="Chinwalla A."/>
            <person name="Civetta A."/>
            <person name="Clifton S.W."/>
            <person name="Comeron J.M."/>
            <person name="Costello J.C."/>
            <person name="Coyne J.A."/>
            <person name="Daub J."/>
            <person name="David R.G."/>
            <person name="Delcher A.L."/>
            <person name="Delehaunty K."/>
            <person name="Do C.B."/>
            <person name="Ebling H."/>
            <person name="Edwards K."/>
            <person name="Eickbush T."/>
            <person name="Evans J.D."/>
            <person name="Filipski A."/>
            <person name="Findeiss S."/>
            <person name="Freyhult E."/>
            <person name="Fulton L."/>
            <person name="Fulton R."/>
            <person name="Garcia A.C."/>
            <person name="Gardiner A."/>
            <person name="Garfield D.A."/>
            <person name="Garvin B.E."/>
            <person name="Gibson G."/>
            <person name="Gilbert D."/>
            <person name="Gnerre S."/>
            <person name="Godfrey J."/>
            <person name="Good R."/>
            <person name="Gotea V."/>
            <person name="Gravely B."/>
            <person name="Greenberg A.J."/>
            <person name="Griffiths-Jones S."/>
            <person name="Gross S."/>
            <person name="Guigo R."/>
            <person name="Gustafson E.A."/>
            <person name="Haerty W."/>
            <person name="Hahn M.W."/>
            <person name="Halligan D.L."/>
            <person name="Halpern A.L."/>
            <person name="Halter G.M."/>
            <person name="Han M.V."/>
            <person name="Heger A."/>
            <person name="Hillier L."/>
            <person name="Hinrichs A.S."/>
            <person name="Holmes I."/>
            <person name="Hoskins R.A."/>
            <person name="Hubisz M.J."/>
            <person name="Hultmark D."/>
            <person name="Huntley M.A."/>
            <person name="Jaffe D.B."/>
            <person name="Jagadeeshan S."/>
            <person name="Jeck W.R."/>
            <person name="Johnson J."/>
            <person name="Jones C.D."/>
            <person name="Jordan W.C."/>
            <person name="Karpen G.H."/>
            <person name="Kataoka E."/>
            <person name="Keightley P.D."/>
            <person name="Kheradpour P."/>
            <person name="Kirkness E.F."/>
            <person name="Koerich L.B."/>
            <person name="Kristiansen K."/>
            <person name="Kudrna D."/>
            <person name="Kulathinal R.J."/>
            <person name="Kumar S."/>
            <person name="Kwok R."/>
            <person name="Lander E."/>
            <person name="Langley C.H."/>
            <person name="Lapoint R."/>
            <person name="Lazzaro B.P."/>
            <person name="Lee S.J."/>
            <person name="Levesque L."/>
            <person name="Li R."/>
            <person name="Lin C.F."/>
            <person name="Lin M.F."/>
            <person name="Lindblad-Toh K."/>
            <person name="Llopart A."/>
            <person name="Long M."/>
            <person name="Low L."/>
            <person name="Lozovsky E."/>
            <person name="Lu J."/>
            <person name="Luo M."/>
            <person name="Machado C.A."/>
            <person name="Makalowski W."/>
            <person name="Marzo M."/>
            <person name="Matsuda M."/>
            <person name="Matzkin L."/>
            <person name="McAllister B."/>
            <person name="McBride C.S."/>
            <person name="McKernan B."/>
            <person name="McKernan K."/>
            <person name="Mendez-Lago M."/>
            <person name="Minx P."/>
            <person name="Mollenhauer M.U."/>
            <person name="Montooth K."/>
            <person name="Mount S.M."/>
            <person name="Mu X."/>
            <person name="Myers E."/>
            <person name="Negre B."/>
            <person name="Newfeld S."/>
            <person name="Nielsen R."/>
            <person name="Noor M.A."/>
            <person name="O'Grady P."/>
            <person name="Pachter L."/>
            <person name="Papaceit M."/>
            <person name="Parisi M.J."/>
            <person name="Parisi M."/>
            <person name="Parts L."/>
            <person name="Pedersen J.S."/>
            <person name="Pesole G."/>
            <person name="Phillippy A.M."/>
            <person name="Ponting C.P."/>
            <person name="Pop M."/>
            <person name="Porcelli D."/>
            <person name="Powell J.R."/>
            <person name="Prohaska S."/>
            <person name="Pruitt K."/>
            <person name="Puig M."/>
            <person name="Quesneville H."/>
            <person name="Ram K.R."/>
            <person name="Rand D."/>
            <person name="Rasmussen M.D."/>
            <person name="Reed L.K."/>
            <person name="Reenan R."/>
            <person name="Reily A."/>
            <person name="Remington K.A."/>
            <person name="Rieger T.T."/>
            <person name="Ritchie M.G."/>
            <person name="Robin C."/>
            <person name="Rogers Y.H."/>
            <person name="Rohde C."/>
            <person name="Rozas J."/>
            <person name="Rubenfield M.J."/>
            <person name="Ruiz A."/>
            <person name="Russo S."/>
            <person name="Salzberg S.L."/>
            <person name="Sanchez-Gracia A."/>
            <person name="Saranga D.J."/>
            <person name="Sato H."/>
            <person name="Schaeffer S.W."/>
            <person name="Schatz M.C."/>
            <person name="Schlenke T."/>
            <person name="Schwartz R."/>
            <person name="Segarra C."/>
            <person name="Singh R.S."/>
            <person name="Sirot L."/>
            <person name="Sirota M."/>
            <person name="Sisneros N.B."/>
            <person name="Smith C.D."/>
            <person name="Smith T.F."/>
            <person name="Spieth J."/>
            <person name="Stage D.E."/>
            <person name="Stark A."/>
            <person name="Stephan W."/>
            <person name="Strausberg R.L."/>
            <person name="Strempel S."/>
            <person name="Sturgill D."/>
            <person name="Sutton G."/>
            <person name="Sutton G.G."/>
            <person name="Tao W."/>
            <person name="Teichmann S."/>
            <person name="Tobari Y.N."/>
            <person name="Tomimura Y."/>
            <person name="Tsolas J.M."/>
            <person name="Valente V.L."/>
            <person name="Venter E."/>
            <person name="Venter J.C."/>
            <person name="Vicario S."/>
            <person name="Vieira F.G."/>
            <person name="Vilella A.J."/>
            <person name="Villasante A."/>
            <person name="Walenz B."/>
            <person name="Wang J."/>
            <person name="Wasserman M."/>
            <person name="Watts T."/>
            <person name="Wilson D."/>
            <person name="Wilson R.K."/>
            <person name="Wing R.A."/>
            <person name="Wolfner M.F."/>
            <person name="Wong A."/>
            <person name="Wong G.K."/>
            <person name="Wu C.I."/>
            <person name="Wu G."/>
            <person name="Yamamoto D."/>
            <person name="Yang H.P."/>
            <person name="Yang S.P."/>
            <person name="Yorke J.A."/>
            <person name="Yoshida K."/>
            <person name="Zdobnov E."/>
            <person name="Zhang P."/>
            <person name="Zhang Y."/>
            <person name="Zimin A.V."/>
            <person name="Baldwin J."/>
            <person name="Abdouelleil A."/>
            <person name="Abdulkadir J."/>
            <person name="Abebe A."/>
            <person name="Abera B."/>
            <person name="Abreu J."/>
            <person name="Acer S.C."/>
            <person name="Aftuck L."/>
            <person name="Alexander A."/>
            <person name="An P."/>
            <person name="Anderson E."/>
            <person name="Anderson S."/>
            <person name="Arachi H."/>
            <person name="Azer M."/>
            <person name="Bachantsang P."/>
            <person name="Barry A."/>
            <person name="Bayul T."/>
            <person name="Berlin A."/>
            <person name="Bessette D."/>
            <person name="Bloom T."/>
            <person name="Blye J."/>
            <person name="Boguslavskiy L."/>
            <person name="Bonnet C."/>
            <person name="Boukhgalter B."/>
            <person name="Bourzgui I."/>
            <person name="Brown A."/>
            <person name="Cahill P."/>
            <person name="Channer S."/>
            <person name="Cheshatsang Y."/>
            <person name="Chuda L."/>
            <person name="Citroen M."/>
            <person name="Collymore A."/>
            <person name="Cooke P."/>
            <person name="Costello M."/>
            <person name="D'Aco K."/>
            <person name="Daza R."/>
            <person name="De Haan G."/>
            <person name="DeGray S."/>
            <person name="DeMaso C."/>
            <person name="Dhargay N."/>
            <person name="Dooley K."/>
            <person name="Dooley E."/>
            <person name="Doricent M."/>
            <person name="Dorje P."/>
            <person name="Dorjee K."/>
            <person name="Dupes A."/>
            <person name="Elong R."/>
            <person name="Falk J."/>
            <person name="Farina A."/>
            <person name="Faro S."/>
            <person name="Ferguson D."/>
            <person name="Fisher S."/>
            <person name="Foley C.D."/>
            <person name="Franke A."/>
            <person name="Friedrich D."/>
            <person name="Gadbois L."/>
            <person name="Gearin G."/>
            <person name="Gearin C.R."/>
            <person name="Giannoukos G."/>
            <person name="Goode T."/>
            <person name="Graham J."/>
            <person name="Grandbois E."/>
            <person name="Grewal S."/>
            <person name="Gyaltsen K."/>
            <person name="Hafez N."/>
            <person name="Hagos B."/>
            <person name="Hall J."/>
            <person name="Henson C."/>
            <person name="Hollinger A."/>
            <person name="Honan T."/>
            <person name="Huard M.D."/>
            <person name="Hughes L."/>
            <person name="Hurhula B."/>
            <person name="Husby M.E."/>
            <person name="Kamat A."/>
            <person name="Kanga B."/>
            <person name="Kashin S."/>
            <person name="Khazanovich D."/>
            <person name="Kisner P."/>
            <person name="Lance K."/>
            <person name="Lara M."/>
            <person name="Lee W."/>
            <person name="Lennon N."/>
            <person name="Letendre F."/>
            <person name="LeVine R."/>
            <person name="Lipovsky A."/>
            <person name="Liu X."/>
            <person name="Liu J."/>
            <person name="Liu S."/>
            <person name="Lokyitsang T."/>
            <person name="Lokyitsang Y."/>
            <person name="Lubonja R."/>
            <person name="Lui A."/>
            <person name="MacDonald P."/>
            <person name="Magnisalis V."/>
            <person name="Maru K."/>
            <person name="Matthews C."/>
            <person name="McCusker W."/>
            <person name="McDonough S."/>
            <person name="Mehta T."/>
            <person name="Meldrim J."/>
            <person name="Meneus L."/>
            <person name="Mihai O."/>
            <person name="Mihalev A."/>
            <person name="Mihova T."/>
            <person name="Mittelman R."/>
            <person name="Mlenga V."/>
            <person name="Montmayeur A."/>
            <person name="Mulrain L."/>
            <person name="Navidi A."/>
            <person name="Naylor J."/>
            <person name="Negash T."/>
            <person name="Nguyen T."/>
            <person name="Nguyen N."/>
            <person name="Nicol R."/>
            <person name="Norbu C."/>
            <person name="Norbu N."/>
            <person name="Novod N."/>
            <person name="O'Neill B."/>
            <person name="Osman S."/>
            <person name="Markiewicz E."/>
            <person name="Oyono O.L."/>
            <person name="Patti C."/>
            <person name="Phunkhang P."/>
            <person name="Pierre F."/>
            <person name="Priest M."/>
            <person name="Raghuraman S."/>
            <person name="Rege F."/>
            <person name="Reyes R."/>
            <person name="Rise C."/>
            <person name="Rogov P."/>
            <person name="Ross K."/>
            <person name="Ryan E."/>
            <person name="Settipalli S."/>
            <person name="Shea T."/>
            <person name="Sherpa N."/>
            <person name="Shi L."/>
            <person name="Shih D."/>
            <person name="Sparrow T."/>
            <person name="Spaulding J."/>
            <person name="Stalker J."/>
            <person name="Stange-Thomann N."/>
            <person name="Stavropoulos S."/>
            <person name="Stone C."/>
            <person name="Strader C."/>
            <person name="Tesfaye S."/>
            <person name="Thomson T."/>
            <person name="Thoulutsang Y."/>
            <person name="Thoulutsang D."/>
            <person name="Topham K."/>
            <person name="Topping I."/>
            <person name="Tsamla T."/>
            <person name="Vassiliev H."/>
            <person name="Vo A."/>
            <person name="Wangchuk T."/>
            <person name="Wangdi T."/>
            <person name="Weiand M."/>
            <person name="Wilkinson J."/>
            <person name="Wilson A."/>
            <person name="Yadav S."/>
            <person name="Young G."/>
            <person name="Yu Q."/>
            <person name="Zembek L."/>
            <person name="Zhong D."/>
            <person name="Zimmer A."/>
            <person name="Zwirko Z."/>
            <person name="Jaffe D.B."/>
            <person name="Alvarez P."/>
            <person name="Brockman W."/>
            <person name="Butler J."/>
            <person name="Chin C."/>
            <person name="Gnerre S."/>
            <person name="Grabherr M."/>
            <person name="Kleber M."/>
            <person name="Mauceli E."/>
            <person name="MacCallum I."/>
        </authorList>
    </citation>
    <scope>NUCLEOTIDE SEQUENCE [LARGE SCALE GENOMIC DNA]</scope>
    <source>
        <strain evidence="3">Tucson 15010-1051.87</strain>
    </source>
</reference>
<dbReference type="KEGG" id="dvi:26531733"/>
<accession>A0A0Q9WP11</accession>
<gene>
    <name evidence="2" type="primary">Dvir\GJ26963</name>
    <name evidence="2" type="ORF">Dvir_GJ26963</name>
</gene>
<dbReference type="EMBL" id="CH940650">
    <property type="protein sequence ID" value="KRF83687.1"/>
    <property type="molecule type" value="Genomic_DNA"/>
</dbReference>
<evidence type="ECO:0000256" key="1">
    <source>
        <dbReference type="SAM" id="MobiDB-lite"/>
    </source>
</evidence>
<dbReference type="InParanoid" id="A0A0Q9WP11"/>
<evidence type="ECO:0000313" key="3">
    <source>
        <dbReference type="Proteomes" id="UP000008792"/>
    </source>
</evidence>
<dbReference type="SMART" id="SM00705">
    <property type="entry name" value="THEG"/>
    <property type="match status" value="3"/>
</dbReference>
<feature type="compositionally biased region" description="Basic and acidic residues" evidence="1">
    <location>
        <begin position="140"/>
        <end position="152"/>
    </location>
</feature>
<dbReference type="STRING" id="7244.A0A0Q9WP11"/>
<feature type="region of interest" description="Disordered" evidence="1">
    <location>
        <begin position="114"/>
        <end position="152"/>
    </location>
</feature>
<feature type="compositionally biased region" description="Basic and acidic residues" evidence="1">
    <location>
        <begin position="118"/>
        <end position="130"/>
    </location>
</feature>
<dbReference type="InterPro" id="IPR006623">
    <property type="entry name" value="THEG"/>
</dbReference>
<protein>
    <submittedName>
        <fullName evidence="2">Uncharacterized protein</fullName>
    </submittedName>
</protein>
<keyword evidence="3" id="KW-1185">Reference proteome</keyword>
<evidence type="ECO:0000313" key="2">
    <source>
        <dbReference type="EMBL" id="KRF83687.1"/>
    </source>
</evidence>
<sequence>MASWEKWVERNAKPKIKFSVPQLPQPPTRWQKPGPMDRQQWIDFHKWAKVNACPLQQRPKRKSRSAPEPTPNLKPDRSIPISPLVFICVASELQAERDRKRELKEKIEILSQPKYKREKYLPPPKREHPYRPQLPYRPPPKPERGRPTEKPKVPCCFQHEELKINFWSNLRFKISPQALKAKPSKKVVELARPRTYPPKLHCPLPANKDEKIPKRKKMSAKQWKDHLMRLDFLSQPNPRVLADLALSFPDLIVGAGLQVGCLCKYCGCPTGKPVYYDLVDE</sequence>
<feature type="region of interest" description="Disordered" evidence="1">
    <location>
        <begin position="52"/>
        <end position="77"/>
    </location>
</feature>
<dbReference type="Proteomes" id="UP000008792">
    <property type="component" value="Unassembled WGS sequence"/>
</dbReference>
<proteinExistence type="predicted"/>